<dbReference type="EMBL" id="SNYF01000007">
    <property type="protein sequence ID" value="TDQ16492.1"/>
    <property type="molecule type" value="Genomic_DNA"/>
</dbReference>
<sequence>METKKNPKKEVHRWTHAFFSLGLMISVGAVLVAFEWKSYEEKPILEFENGILDLNDFEVPITIQEPPRQPDPIQIPKFEEIEDDEAIEDKITFDLNISPETEIPEIKLDDQPPVIDKGDEIYDYTEVQASFKGGMDAWYAYLKKNLSYPKLEQRAGIEGTVFIRFVINLDGSIEDAEVVRSAGEGLDNAAMQVILNSPKWEPGRFRGRPVRSRMTIPIRFKLQ</sequence>
<keyword evidence="13" id="KW-1185">Reference proteome</keyword>
<evidence type="ECO:0000256" key="10">
    <source>
        <dbReference type="SAM" id="Phobius"/>
    </source>
</evidence>
<comment type="caution">
    <text evidence="12">The sequence shown here is derived from an EMBL/GenBank/DDBJ whole genome shotgun (WGS) entry which is preliminary data.</text>
</comment>
<dbReference type="GO" id="GO:0015031">
    <property type="term" value="P:protein transport"/>
    <property type="evidence" value="ECO:0007669"/>
    <property type="project" value="UniProtKB-KW"/>
</dbReference>
<evidence type="ECO:0000256" key="9">
    <source>
        <dbReference type="ARBA" id="ARBA00023136"/>
    </source>
</evidence>
<feature type="transmembrane region" description="Helical" evidence="10">
    <location>
        <begin position="14"/>
        <end position="34"/>
    </location>
</feature>
<dbReference type="InterPro" id="IPR037682">
    <property type="entry name" value="TonB_C"/>
</dbReference>
<evidence type="ECO:0000259" key="11">
    <source>
        <dbReference type="PROSITE" id="PS52015"/>
    </source>
</evidence>
<dbReference type="OrthoDB" id="9812355at2"/>
<dbReference type="RefSeq" id="WP_133556479.1">
    <property type="nucleotide sequence ID" value="NZ_SNYF01000007.1"/>
</dbReference>
<proteinExistence type="inferred from homology"/>
<dbReference type="SUPFAM" id="SSF74653">
    <property type="entry name" value="TolA/TonB C-terminal domain"/>
    <property type="match status" value="1"/>
</dbReference>
<protein>
    <submittedName>
        <fullName evidence="12">Protein TonB</fullName>
    </submittedName>
</protein>
<dbReference type="PRINTS" id="PR01374">
    <property type="entry name" value="TONBPROTEIN"/>
</dbReference>
<dbReference type="InterPro" id="IPR003538">
    <property type="entry name" value="TonB"/>
</dbReference>
<organism evidence="12 13">
    <name type="scientific">Algoriphagus boseongensis</name>
    <dbReference type="NCBI Taxonomy" id="1442587"/>
    <lineage>
        <taxon>Bacteria</taxon>
        <taxon>Pseudomonadati</taxon>
        <taxon>Bacteroidota</taxon>
        <taxon>Cytophagia</taxon>
        <taxon>Cytophagales</taxon>
        <taxon>Cyclobacteriaceae</taxon>
        <taxon>Algoriphagus</taxon>
    </lineage>
</organism>
<dbReference type="GO" id="GO:0098797">
    <property type="term" value="C:plasma membrane protein complex"/>
    <property type="evidence" value="ECO:0007669"/>
    <property type="project" value="TreeGrafter"/>
</dbReference>
<feature type="domain" description="TonB C-terminal" evidence="11">
    <location>
        <begin position="133"/>
        <end position="223"/>
    </location>
</feature>
<evidence type="ECO:0000256" key="6">
    <source>
        <dbReference type="ARBA" id="ARBA00022692"/>
    </source>
</evidence>
<evidence type="ECO:0000256" key="8">
    <source>
        <dbReference type="ARBA" id="ARBA00022989"/>
    </source>
</evidence>
<dbReference type="InterPro" id="IPR006260">
    <property type="entry name" value="TonB/TolA_C"/>
</dbReference>
<comment type="similarity">
    <text evidence="2">Belongs to the TonB family.</text>
</comment>
<name>A0A4R6T412_9BACT</name>
<keyword evidence="6 10" id="KW-0812">Transmembrane</keyword>
<dbReference type="Proteomes" id="UP000294535">
    <property type="component" value="Unassembled WGS sequence"/>
</dbReference>
<keyword evidence="9 10" id="KW-0472">Membrane</keyword>
<dbReference type="GO" id="GO:0055085">
    <property type="term" value="P:transmembrane transport"/>
    <property type="evidence" value="ECO:0007669"/>
    <property type="project" value="InterPro"/>
</dbReference>
<dbReference type="GO" id="GO:0031992">
    <property type="term" value="F:energy transducer activity"/>
    <property type="evidence" value="ECO:0007669"/>
    <property type="project" value="InterPro"/>
</dbReference>
<dbReference type="NCBIfam" id="TIGR01352">
    <property type="entry name" value="tonB_Cterm"/>
    <property type="match status" value="1"/>
</dbReference>
<dbReference type="PANTHER" id="PTHR33446">
    <property type="entry name" value="PROTEIN TONB-RELATED"/>
    <property type="match status" value="1"/>
</dbReference>
<dbReference type="AlphaFoldDB" id="A0A4R6T412"/>
<reference evidence="12 13" key="1">
    <citation type="submission" date="2019-03" db="EMBL/GenBank/DDBJ databases">
        <title>Genomic Encyclopedia of Type Strains, Phase III (KMG-III): the genomes of soil and plant-associated and newly described type strains.</title>
        <authorList>
            <person name="Whitman W."/>
        </authorList>
    </citation>
    <scope>NUCLEOTIDE SEQUENCE [LARGE SCALE GENOMIC DNA]</scope>
    <source>
        <strain evidence="12 13">CECT 8446</strain>
    </source>
</reference>
<dbReference type="PANTHER" id="PTHR33446:SF2">
    <property type="entry name" value="PROTEIN TONB"/>
    <property type="match status" value="1"/>
</dbReference>
<evidence type="ECO:0000313" key="12">
    <source>
        <dbReference type="EMBL" id="TDQ16492.1"/>
    </source>
</evidence>
<dbReference type="Pfam" id="PF03544">
    <property type="entry name" value="TonB_C"/>
    <property type="match status" value="1"/>
</dbReference>
<evidence type="ECO:0000256" key="4">
    <source>
        <dbReference type="ARBA" id="ARBA00022475"/>
    </source>
</evidence>
<dbReference type="GO" id="GO:0030288">
    <property type="term" value="C:outer membrane-bounded periplasmic space"/>
    <property type="evidence" value="ECO:0007669"/>
    <property type="project" value="InterPro"/>
</dbReference>
<dbReference type="PROSITE" id="PS52015">
    <property type="entry name" value="TONB_CTD"/>
    <property type="match status" value="1"/>
</dbReference>
<gene>
    <name evidence="12" type="ORF">DFQ04_2610</name>
</gene>
<keyword evidence="5" id="KW-0997">Cell inner membrane</keyword>
<evidence type="ECO:0000256" key="3">
    <source>
        <dbReference type="ARBA" id="ARBA00022448"/>
    </source>
</evidence>
<evidence type="ECO:0000256" key="2">
    <source>
        <dbReference type="ARBA" id="ARBA00006555"/>
    </source>
</evidence>
<dbReference type="InterPro" id="IPR051045">
    <property type="entry name" value="TonB-dependent_transducer"/>
</dbReference>
<evidence type="ECO:0000256" key="1">
    <source>
        <dbReference type="ARBA" id="ARBA00004383"/>
    </source>
</evidence>
<keyword evidence="7" id="KW-0653">Protein transport</keyword>
<keyword evidence="8 10" id="KW-1133">Transmembrane helix</keyword>
<evidence type="ECO:0000313" key="13">
    <source>
        <dbReference type="Proteomes" id="UP000294535"/>
    </source>
</evidence>
<dbReference type="Gene3D" id="3.30.1150.10">
    <property type="match status" value="1"/>
</dbReference>
<dbReference type="GO" id="GO:0015891">
    <property type="term" value="P:siderophore transport"/>
    <property type="evidence" value="ECO:0007669"/>
    <property type="project" value="InterPro"/>
</dbReference>
<keyword evidence="4" id="KW-1003">Cell membrane</keyword>
<evidence type="ECO:0000256" key="5">
    <source>
        <dbReference type="ARBA" id="ARBA00022519"/>
    </source>
</evidence>
<evidence type="ECO:0000256" key="7">
    <source>
        <dbReference type="ARBA" id="ARBA00022927"/>
    </source>
</evidence>
<comment type="subcellular location">
    <subcellularLocation>
        <location evidence="1">Cell inner membrane</location>
        <topology evidence="1">Single-pass membrane protein</topology>
        <orientation evidence="1">Periplasmic side</orientation>
    </subcellularLocation>
</comment>
<accession>A0A4R6T412</accession>
<keyword evidence="3" id="KW-0813">Transport</keyword>